<dbReference type="GO" id="GO:0006231">
    <property type="term" value="P:dTMP biosynthetic process"/>
    <property type="evidence" value="ECO:0007669"/>
    <property type="project" value="TreeGrafter"/>
</dbReference>
<accession>A0A0C3J4S0</accession>
<dbReference type="HOGENOM" id="CLU_2559230_0_0_1"/>
<dbReference type="GO" id="GO:0032259">
    <property type="term" value="P:methylation"/>
    <property type="evidence" value="ECO:0007669"/>
    <property type="project" value="UniProtKB-KW"/>
</dbReference>
<feature type="domain" description="Thymidylate synthase/dCMP hydroxymethylase" evidence="3">
    <location>
        <begin position="10"/>
        <end position="77"/>
    </location>
</feature>
<dbReference type="GO" id="GO:0005739">
    <property type="term" value="C:mitochondrion"/>
    <property type="evidence" value="ECO:0007669"/>
    <property type="project" value="TreeGrafter"/>
</dbReference>
<dbReference type="GO" id="GO:0005829">
    <property type="term" value="C:cytosol"/>
    <property type="evidence" value="ECO:0007669"/>
    <property type="project" value="TreeGrafter"/>
</dbReference>
<dbReference type="OrthoDB" id="766at2759"/>
<dbReference type="EMBL" id="KN832468">
    <property type="protein sequence ID" value="KIN92701.1"/>
    <property type="molecule type" value="Genomic_DNA"/>
</dbReference>
<evidence type="ECO:0000256" key="2">
    <source>
        <dbReference type="ARBA" id="ARBA00022679"/>
    </source>
</evidence>
<dbReference type="InterPro" id="IPR045097">
    <property type="entry name" value="Thymidate_synth/dCMP_Mease"/>
</dbReference>
<reference evidence="4 5" key="1">
    <citation type="submission" date="2014-04" db="EMBL/GenBank/DDBJ databases">
        <authorList>
            <consortium name="DOE Joint Genome Institute"/>
            <person name="Kuo A."/>
            <person name="Kohler A."/>
            <person name="Costa M.D."/>
            <person name="Nagy L.G."/>
            <person name="Floudas D."/>
            <person name="Copeland A."/>
            <person name="Barry K.W."/>
            <person name="Cichocki N."/>
            <person name="Veneault-Fourrey C."/>
            <person name="LaButti K."/>
            <person name="Lindquist E.A."/>
            <person name="Lipzen A."/>
            <person name="Lundell T."/>
            <person name="Morin E."/>
            <person name="Murat C."/>
            <person name="Sun H."/>
            <person name="Tunlid A."/>
            <person name="Henrissat B."/>
            <person name="Grigoriev I.V."/>
            <person name="Hibbett D.S."/>
            <person name="Martin F."/>
            <person name="Nordberg H.P."/>
            <person name="Cantor M.N."/>
            <person name="Hua S.X."/>
        </authorList>
    </citation>
    <scope>NUCLEOTIDE SEQUENCE [LARGE SCALE GENOMIC DNA]</scope>
    <source>
        <strain evidence="4 5">Marx 270</strain>
    </source>
</reference>
<proteinExistence type="predicted"/>
<dbReference type="SUPFAM" id="SSF55831">
    <property type="entry name" value="Thymidylate synthase/dCMP hydroxymethylase"/>
    <property type="match status" value="1"/>
</dbReference>
<dbReference type="STRING" id="870435.A0A0C3J4S0"/>
<keyword evidence="1" id="KW-0489">Methyltransferase</keyword>
<dbReference type="PANTHER" id="PTHR11548">
    <property type="entry name" value="THYMIDYLATE SYNTHASE 1"/>
    <property type="match status" value="1"/>
</dbReference>
<organism evidence="4 5">
    <name type="scientific">Pisolithus tinctorius Marx 270</name>
    <dbReference type="NCBI Taxonomy" id="870435"/>
    <lineage>
        <taxon>Eukaryota</taxon>
        <taxon>Fungi</taxon>
        <taxon>Dikarya</taxon>
        <taxon>Basidiomycota</taxon>
        <taxon>Agaricomycotina</taxon>
        <taxon>Agaricomycetes</taxon>
        <taxon>Agaricomycetidae</taxon>
        <taxon>Boletales</taxon>
        <taxon>Sclerodermatineae</taxon>
        <taxon>Pisolithaceae</taxon>
        <taxon>Pisolithus</taxon>
    </lineage>
</organism>
<sequence length="82" mass="9267">MSCVPMFYHDLGLGIPPEIASHDLLTHIVVQVTDTEAHEAHELIVQLGGAHVYKSHVEALELKLECHLELFPKLRFKELKSL</sequence>
<evidence type="ECO:0000313" key="5">
    <source>
        <dbReference type="Proteomes" id="UP000054217"/>
    </source>
</evidence>
<dbReference type="Proteomes" id="UP000054217">
    <property type="component" value="Unassembled WGS sequence"/>
</dbReference>
<reference evidence="5" key="2">
    <citation type="submission" date="2015-01" db="EMBL/GenBank/DDBJ databases">
        <title>Evolutionary Origins and Diversification of the Mycorrhizal Mutualists.</title>
        <authorList>
            <consortium name="DOE Joint Genome Institute"/>
            <consortium name="Mycorrhizal Genomics Consortium"/>
            <person name="Kohler A."/>
            <person name="Kuo A."/>
            <person name="Nagy L.G."/>
            <person name="Floudas D."/>
            <person name="Copeland A."/>
            <person name="Barry K.W."/>
            <person name="Cichocki N."/>
            <person name="Veneault-Fourrey C."/>
            <person name="LaButti K."/>
            <person name="Lindquist E.A."/>
            <person name="Lipzen A."/>
            <person name="Lundell T."/>
            <person name="Morin E."/>
            <person name="Murat C."/>
            <person name="Riley R."/>
            <person name="Ohm R."/>
            <person name="Sun H."/>
            <person name="Tunlid A."/>
            <person name="Henrissat B."/>
            <person name="Grigoriev I.V."/>
            <person name="Hibbett D.S."/>
            <person name="Martin F."/>
        </authorList>
    </citation>
    <scope>NUCLEOTIDE SEQUENCE [LARGE SCALE GENOMIC DNA]</scope>
    <source>
        <strain evidence="5">Marx 270</strain>
    </source>
</reference>
<dbReference type="PANTHER" id="PTHR11548:SF2">
    <property type="entry name" value="THYMIDYLATE SYNTHASE"/>
    <property type="match status" value="1"/>
</dbReference>
<dbReference type="InParanoid" id="A0A0C3J4S0"/>
<dbReference type="AlphaFoldDB" id="A0A0C3J4S0"/>
<keyword evidence="5" id="KW-1185">Reference proteome</keyword>
<dbReference type="InterPro" id="IPR023451">
    <property type="entry name" value="Thymidate_synth/dCMP_Mease_dom"/>
</dbReference>
<dbReference type="Gene3D" id="3.30.572.10">
    <property type="entry name" value="Thymidylate synthase/dCMP hydroxymethylase domain"/>
    <property type="match status" value="1"/>
</dbReference>
<gene>
    <name evidence="4" type="ORF">M404DRAFT_761783</name>
</gene>
<dbReference type="InterPro" id="IPR036926">
    <property type="entry name" value="Thymidate_synth/dCMP_Mease_sf"/>
</dbReference>
<dbReference type="GO" id="GO:0004799">
    <property type="term" value="F:thymidylate synthase activity"/>
    <property type="evidence" value="ECO:0007669"/>
    <property type="project" value="TreeGrafter"/>
</dbReference>
<protein>
    <recommendedName>
        <fullName evidence="3">Thymidylate synthase/dCMP hydroxymethylase domain-containing protein</fullName>
    </recommendedName>
</protein>
<name>A0A0C3J4S0_PISTI</name>
<evidence type="ECO:0000313" key="4">
    <source>
        <dbReference type="EMBL" id="KIN92701.1"/>
    </source>
</evidence>
<evidence type="ECO:0000256" key="1">
    <source>
        <dbReference type="ARBA" id="ARBA00022603"/>
    </source>
</evidence>
<dbReference type="Pfam" id="PF00303">
    <property type="entry name" value="Thymidylat_synt"/>
    <property type="match status" value="1"/>
</dbReference>
<keyword evidence="2" id="KW-0808">Transferase</keyword>
<evidence type="ECO:0000259" key="3">
    <source>
        <dbReference type="Pfam" id="PF00303"/>
    </source>
</evidence>